<organism evidence="7 8">
    <name type="scientific">Fasciolopsis buskii</name>
    <dbReference type="NCBI Taxonomy" id="27845"/>
    <lineage>
        <taxon>Eukaryota</taxon>
        <taxon>Metazoa</taxon>
        <taxon>Spiralia</taxon>
        <taxon>Lophotrochozoa</taxon>
        <taxon>Platyhelminthes</taxon>
        <taxon>Trematoda</taxon>
        <taxon>Digenea</taxon>
        <taxon>Plagiorchiida</taxon>
        <taxon>Echinostomata</taxon>
        <taxon>Echinostomatoidea</taxon>
        <taxon>Fasciolidae</taxon>
        <taxon>Fasciolopsis</taxon>
    </lineage>
</organism>
<sequence length="355" mass="40192">MLETSTAFFCFELFIDILGVCGNVLILCFLFLNKIGSKLTTLLMKNQFTFDGLVSVYALVSLVSPDKDLNPESWIAWMHCYVWVSRGLFWFTVVLSESNLVCMAVDRLRAVVFSQSYKRNERNITIVIYSFIFSYAVLNCIPAIFLVRYKKSGCEHIIEHVHTNAFTHYLLASAYVWLIFGYLVPVTLMGFCHIKIIMKTKILWIPKQSVLSGLRVKDRNSTESQQTQCSTESDEKVGFNRAVTIPAIFMWTAFTITHAYKVIHFLLYAHRVIDFGSQGVERRLGTFLTIVNSALNPVIVVVSSPPFRKRLFTFLCQCTVLRAKLKNKKATQDFGSTVTPSTLSSGSVALELGTS</sequence>
<feature type="transmembrane region" description="Helical" evidence="5">
    <location>
        <begin position="6"/>
        <end position="32"/>
    </location>
</feature>
<dbReference type="AlphaFoldDB" id="A0A8E0RSA0"/>
<feature type="transmembrane region" description="Helical" evidence="5">
    <location>
        <begin position="169"/>
        <end position="191"/>
    </location>
</feature>
<evidence type="ECO:0000256" key="3">
    <source>
        <dbReference type="ARBA" id="ARBA00022989"/>
    </source>
</evidence>
<dbReference type="Proteomes" id="UP000728185">
    <property type="component" value="Unassembled WGS sequence"/>
</dbReference>
<comment type="caution">
    <text evidence="7">The sequence shown here is derived from an EMBL/GenBank/DDBJ whole genome shotgun (WGS) entry which is preliminary data.</text>
</comment>
<dbReference type="PANTHER" id="PTHR45698:SF1">
    <property type="entry name" value="TRACE AMINE-ASSOCIATED RECEPTOR 13C-LIKE"/>
    <property type="match status" value="1"/>
</dbReference>
<keyword evidence="4 5" id="KW-0472">Membrane</keyword>
<keyword evidence="8" id="KW-1185">Reference proteome</keyword>
<dbReference type="CDD" id="cd00637">
    <property type="entry name" value="7tm_classA_rhodopsin-like"/>
    <property type="match status" value="1"/>
</dbReference>
<protein>
    <recommendedName>
        <fullName evidence="6">G-protein coupled receptors family 1 profile domain-containing protein</fullName>
    </recommendedName>
</protein>
<dbReference type="EMBL" id="LUCM01008048">
    <property type="protein sequence ID" value="KAA0189043.1"/>
    <property type="molecule type" value="Genomic_DNA"/>
</dbReference>
<proteinExistence type="predicted"/>
<keyword evidence="2 5" id="KW-0812">Transmembrane</keyword>
<evidence type="ECO:0000256" key="4">
    <source>
        <dbReference type="ARBA" id="ARBA00023136"/>
    </source>
</evidence>
<dbReference type="InterPro" id="IPR017452">
    <property type="entry name" value="GPCR_Rhodpsn_7TM"/>
</dbReference>
<comment type="subcellular location">
    <subcellularLocation>
        <location evidence="1">Membrane</location>
    </subcellularLocation>
</comment>
<feature type="domain" description="G-protein coupled receptors family 1 profile" evidence="6">
    <location>
        <begin position="22"/>
        <end position="300"/>
    </location>
</feature>
<dbReference type="GO" id="GO:0004930">
    <property type="term" value="F:G protein-coupled receptor activity"/>
    <property type="evidence" value="ECO:0007669"/>
    <property type="project" value="InterPro"/>
</dbReference>
<evidence type="ECO:0000256" key="1">
    <source>
        <dbReference type="ARBA" id="ARBA00004370"/>
    </source>
</evidence>
<reference evidence="7" key="1">
    <citation type="submission" date="2019-05" db="EMBL/GenBank/DDBJ databases">
        <title>Annotation for the trematode Fasciolopsis buski.</title>
        <authorList>
            <person name="Choi Y.-J."/>
        </authorList>
    </citation>
    <scope>NUCLEOTIDE SEQUENCE</scope>
    <source>
        <strain evidence="7">HT</strain>
        <tissue evidence="7">Whole worm</tissue>
    </source>
</reference>
<evidence type="ECO:0000256" key="2">
    <source>
        <dbReference type="ARBA" id="ARBA00022692"/>
    </source>
</evidence>
<evidence type="ECO:0000313" key="7">
    <source>
        <dbReference type="EMBL" id="KAA0189043.1"/>
    </source>
</evidence>
<gene>
    <name evidence="7" type="ORF">FBUS_05186</name>
</gene>
<dbReference type="SUPFAM" id="SSF81321">
    <property type="entry name" value="Family A G protein-coupled receptor-like"/>
    <property type="match status" value="1"/>
</dbReference>
<dbReference type="OrthoDB" id="6246803at2759"/>
<evidence type="ECO:0000256" key="5">
    <source>
        <dbReference type="SAM" id="Phobius"/>
    </source>
</evidence>
<dbReference type="PANTHER" id="PTHR45698">
    <property type="entry name" value="TRACE AMINE-ASSOCIATED RECEPTOR 19N-RELATED"/>
    <property type="match status" value="1"/>
</dbReference>
<dbReference type="PRINTS" id="PR00237">
    <property type="entry name" value="GPCRRHODOPSN"/>
</dbReference>
<accession>A0A8E0RSA0</accession>
<feature type="transmembrane region" description="Helical" evidence="5">
    <location>
        <begin position="126"/>
        <end position="149"/>
    </location>
</feature>
<name>A0A8E0RSA0_9TREM</name>
<dbReference type="GO" id="GO:0016020">
    <property type="term" value="C:membrane"/>
    <property type="evidence" value="ECO:0007669"/>
    <property type="project" value="UniProtKB-SubCell"/>
</dbReference>
<dbReference type="InterPro" id="IPR000276">
    <property type="entry name" value="GPCR_Rhodpsn"/>
</dbReference>
<dbReference type="Gene3D" id="1.20.1070.10">
    <property type="entry name" value="Rhodopsin 7-helix transmembrane proteins"/>
    <property type="match status" value="1"/>
</dbReference>
<evidence type="ECO:0000259" key="6">
    <source>
        <dbReference type="PROSITE" id="PS50262"/>
    </source>
</evidence>
<dbReference type="PROSITE" id="PS50262">
    <property type="entry name" value="G_PROTEIN_RECEP_F1_2"/>
    <property type="match status" value="1"/>
</dbReference>
<keyword evidence="3 5" id="KW-1133">Transmembrane helix</keyword>
<evidence type="ECO:0000313" key="8">
    <source>
        <dbReference type="Proteomes" id="UP000728185"/>
    </source>
</evidence>